<dbReference type="Proteomes" id="UP001596472">
    <property type="component" value="Unassembled WGS sequence"/>
</dbReference>
<reference evidence="3" key="1">
    <citation type="journal article" date="2019" name="Int. J. Syst. Evol. Microbiol.">
        <title>The Global Catalogue of Microorganisms (GCM) 10K type strain sequencing project: providing services to taxonomists for standard genome sequencing and annotation.</title>
        <authorList>
            <consortium name="The Broad Institute Genomics Platform"/>
            <consortium name="The Broad Institute Genome Sequencing Center for Infectious Disease"/>
            <person name="Wu L."/>
            <person name="Ma J."/>
        </authorList>
    </citation>
    <scope>NUCLEOTIDE SEQUENCE [LARGE SCALE GENOMIC DNA]</scope>
    <source>
        <strain evidence="3">CGMCC 4.1467</strain>
    </source>
</reference>
<proteinExistence type="predicted"/>
<dbReference type="InterPro" id="IPR036597">
    <property type="entry name" value="Fido-like_dom_sf"/>
</dbReference>
<dbReference type="PANTHER" id="PTHR39426">
    <property type="entry name" value="HOMOLOGY TO DEATH-ON-CURING PROTEIN OF PHAGE P1"/>
    <property type="match status" value="1"/>
</dbReference>
<sequence>MSGDASECVHLTVDIALEIHRAAITRFGGSDGLRDRTLLESAVAAPQAVFGGVSPFVDTVDVAAAYLYYLCSNHPFIDGNKRVALGACLVFLKLNGCKPKPDGDDWESLTLAVAAGQLSREEVTSVLRGLVG</sequence>
<dbReference type="EMBL" id="JBHTBS010000004">
    <property type="protein sequence ID" value="MFC7337655.1"/>
    <property type="molecule type" value="Genomic_DNA"/>
</dbReference>
<protein>
    <submittedName>
        <fullName evidence="2">Type II toxin-antitoxin system death-on-curing family toxin</fullName>
    </submittedName>
</protein>
<dbReference type="SUPFAM" id="SSF140931">
    <property type="entry name" value="Fic-like"/>
    <property type="match status" value="1"/>
</dbReference>
<evidence type="ECO:0000313" key="3">
    <source>
        <dbReference type="Proteomes" id="UP001596472"/>
    </source>
</evidence>
<dbReference type="PIRSF" id="PIRSF018297">
    <property type="entry name" value="Doc"/>
    <property type="match status" value="1"/>
</dbReference>
<dbReference type="RefSeq" id="WP_379712136.1">
    <property type="nucleotide sequence ID" value="NZ_JBHTBS010000004.1"/>
</dbReference>
<name>A0ABW2L7V2_9BACT</name>
<dbReference type="PANTHER" id="PTHR39426:SF1">
    <property type="entry name" value="HOMOLOGY TO DEATH-ON-CURING PROTEIN OF PHAGE P1"/>
    <property type="match status" value="1"/>
</dbReference>
<gene>
    <name evidence="2" type="ORF">ACFQY0_10745</name>
</gene>
<feature type="domain" description="Fido" evidence="1">
    <location>
        <begin position="11"/>
        <end position="129"/>
    </location>
</feature>
<dbReference type="NCBIfam" id="TIGR01550">
    <property type="entry name" value="DOC_P1"/>
    <property type="match status" value="1"/>
</dbReference>
<dbReference type="Pfam" id="PF02661">
    <property type="entry name" value="Fic"/>
    <property type="match status" value="1"/>
</dbReference>
<evidence type="ECO:0000313" key="2">
    <source>
        <dbReference type="EMBL" id="MFC7337655.1"/>
    </source>
</evidence>
<dbReference type="InterPro" id="IPR006440">
    <property type="entry name" value="Doc"/>
</dbReference>
<accession>A0ABW2L7V2</accession>
<dbReference type="InterPro" id="IPR003812">
    <property type="entry name" value="Fido"/>
</dbReference>
<comment type="caution">
    <text evidence="2">The sequence shown here is derived from an EMBL/GenBank/DDBJ whole genome shotgun (WGS) entry which is preliminary data.</text>
</comment>
<dbReference type="InterPro" id="IPR053737">
    <property type="entry name" value="Type_II_TA_Toxin"/>
</dbReference>
<organism evidence="2 3">
    <name type="scientific">Haloferula chungangensis</name>
    <dbReference type="NCBI Taxonomy" id="1048331"/>
    <lineage>
        <taxon>Bacteria</taxon>
        <taxon>Pseudomonadati</taxon>
        <taxon>Verrucomicrobiota</taxon>
        <taxon>Verrucomicrobiia</taxon>
        <taxon>Verrucomicrobiales</taxon>
        <taxon>Verrucomicrobiaceae</taxon>
        <taxon>Haloferula</taxon>
    </lineage>
</organism>
<keyword evidence="3" id="KW-1185">Reference proteome</keyword>
<evidence type="ECO:0000259" key="1">
    <source>
        <dbReference type="PROSITE" id="PS51459"/>
    </source>
</evidence>
<dbReference type="Gene3D" id="1.20.120.1870">
    <property type="entry name" value="Fic/DOC protein, Fido domain"/>
    <property type="match status" value="1"/>
</dbReference>
<dbReference type="PROSITE" id="PS51459">
    <property type="entry name" value="FIDO"/>
    <property type="match status" value="1"/>
</dbReference>